<dbReference type="PROSITE" id="PS50249">
    <property type="entry name" value="MPN"/>
    <property type="match status" value="1"/>
</dbReference>
<comment type="similarity">
    <text evidence="2">Belongs to the peptidase M67C family.</text>
</comment>
<organism evidence="12 13">
    <name type="scientific">Parthenolecanium corni</name>
    <dbReference type="NCBI Taxonomy" id="536013"/>
    <lineage>
        <taxon>Eukaryota</taxon>
        <taxon>Metazoa</taxon>
        <taxon>Ecdysozoa</taxon>
        <taxon>Arthropoda</taxon>
        <taxon>Hexapoda</taxon>
        <taxon>Insecta</taxon>
        <taxon>Pterygota</taxon>
        <taxon>Neoptera</taxon>
        <taxon>Paraneoptera</taxon>
        <taxon>Hemiptera</taxon>
        <taxon>Sternorrhyncha</taxon>
        <taxon>Coccoidea</taxon>
        <taxon>Coccidae</taxon>
        <taxon>Parthenolecanium</taxon>
    </lineage>
</organism>
<dbReference type="GO" id="GO:0005768">
    <property type="term" value="C:endosome"/>
    <property type="evidence" value="ECO:0007669"/>
    <property type="project" value="TreeGrafter"/>
</dbReference>
<keyword evidence="9" id="KW-0175">Coiled coil</keyword>
<keyword evidence="6" id="KW-0378">Hydrolase</keyword>
<keyword evidence="7" id="KW-0862">Zinc</keyword>
<protein>
    <recommendedName>
        <fullName evidence="11">MPN domain-containing protein</fullName>
    </recommendedName>
</protein>
<dbReference type="GO" id="GO:0016020">
    <property type="term" value="C:membrane"/>
    <property type="evidence" value="ECO:0007669"/>
    <property type="project" value="TreeGrafter"/>
</dbReference>
<dbReference type="GO" id="GO:0070536">
    <property type="term" value="P:protein K63-linked deubiquitination"/>
    <property type="evidence" value="ECO:0007669"/>
    <property type="project" value="InterPro"/>
</dbReference>
<dbReference type="AlphaFoldDB" id="A0AAN9T597"/>
<evidence type="ECO:0000313" key="12">
    <source>
        <dbReference type="EMBL" id="KAK7574148.1"/>
    </source>
</evidence>
<feature type="compositionally biased region" description="Low complexity" evidence="10">
    <location>
        <begin position="192"/>
        <end position="203"/>
    </location>
</feature>
<evidence type="ECO:0000256" key="9">
    <source>
        <dbReference type="SAM" id="Coils"/>
    </source>
</evidence>
<dbReference type="SUPFAM" id="SSF102712">
    <property type="entry name" value="JAB1/MPN domain"/>
    <property type="match status" value="1"/>
</dbReference>
<keyword evidence="8" id="KW-0482">Metalloprotease</keyword>
<feature type="domain" description="MPN" evidence="11">
    <location>
        <begin position="234"/>
        <end position="363"/>
    </location>
</feature>
<evidence type="ECO:0000256" key="5">
    <source>
        <dbReference type="ARBA" id="ARBA00022786"/>
    </source>
</evidence>
<feature type="region of interest" description="Disordered" evidence="10">
    <location>
        <begin position="192"/>
        <end position="221"/>
    </location>
</feature>
<dbReference type="GO" id="GO:0061578">
    <property type="term" value="F:K63-linked deubiquitinase activity"/>
    <property type="evidence" value="ECO:0007669"/>
    <property type="project" value="InterPro"/>
</dbReference>
<comment type="cofactor">
    <cofactor evidence="1">
        <name>Zn(2+)</name>
        <dbReference type="ChEBI" id="CHEBI:29105"/>
    </cofactor>
</comment>
<dbReference type="FunFam" id="3.40.140.10:FF:000010">
    <property type="entry name" value="AMSH-like protease isoform X1"/>
    <property type="match status" value="1"/>
</dbReference>
<keyword evidence="4" id="KW-0479">Metal-binding</keyword>
<dbReference type="InterPro" id="IPR037518">
    <property type="entry name" value="MPN"/>
</dbReference>
<dbReference type="InterPro" id="IPR000555">
    <property type="entry name" value="JAMM/MPN+_dom"/>
</dbReference>
<evidence type="ECO:0000313" key="13">
    <source>
        <dbReference type="Proteomes" id="UP001367676"/>
    </source>
</evidence>
<evidence type="ECO:0000256" key="1">
    <source>
        <dbReference type="ARBA" id="ARBA00001947"/>
    </source>
</evidence>
<evidence type="ECO:0000259" key="11">
    <source>
        <dbReference type="PROSITE" id="PS50249"/>
    </source>
</evidence>
<comment type="caution">
    <text evidence="12">The sequence shown here is derived from an EMBL/GenBank/DDBJ whole genome shotgun (WGS) entry which is preliminary data.</text>
</comment>
<dbReference type="InterPro" id="IPR015063">
    <property type="entry name" value="USP8_dimer"/>
</dbReference>
<dbReference type="SUPFAM" id="SSF140856">
    <property type="entry name" value="USP8 N-terminal domain-like"/>
    <property type="match status" value="1"/>
</dbReference>
<reference evidence="12 13" key="1">
    <citation type="submission" date="2024-03" db="EMBL/GenBank/DDBJ databases">
        <title>Adaptation during the transition from Ophiocordyceps entomopathogen to insect associate is accompanied by gene loss and intensified selection.</title>
        <authorList>
            <person name="Ward C.M."/>
            <person name="Onetto C.A."/>
            <person name="Borneman A.R."/>
        </authorList>
    </citation>
    <scope>NUCLEOTIDE SEQUENCE [LARGE SCALE GENOMIC DNA]</scope>
    <source>
        <strain evidence="12">AWRI1</strain>
        <tissue evidence="12">Single Adult Female</tissue>
    </source>
</reference>
<keyword evidence="5" id="KW-0833">Ubl conjugation pathway</keyword>
<keyword evidence="13" id="KW-1185">Reference proteome</keyword>
<evidence type="ECO:0000256" key="3">
    <source>
        <dbReference type="ARBA" id="ARBA00022670"/>
    </source>
</evidence>
<evidence type="ECO:0000256" key="10">
    <source>
        <dbReference type="SAM" id="MobiDB-lite"/>
    </source>
</evidence>
<feature type="coiled-coil region" evidence="9">
    <location>
        <begin position="124"/>
        <end position="151"/>
    </location>
</feature>
<proteinExistence type="inferred from homology"/>
<dbReference type="Proteomes" id="UP001367676">
    <property type="component" value="Unassembled WGS sequence"/>
</dbReference>
<evidence type="ECO:0000256" key="2">
    <source>
        <dbReference type="ARBA" id="ARBA00010981"/>
    </source>
</evidence>
<evidence type="ECO:0000256" key="7">
    <source>
        <dbReference type="ARBA" id="ARBA00022833"/>
    </source>
</evidence>
<gene>
    <name evidence="12" type="ORF">V9T40_011339</name>
</gene>
<dbReference type="GO" id="GO:0006508">
    <property type="term" value="P:proteolysis"/>
    <property type="evidence" value="ECO:0007669"/>
    <property type="project" value="UniProtKB-KW"/>
</dbReference>
<dbReference type="Gene3D" id="3.40.140.10">
    <property type="entry name" value="Cytidine Deaminase, domain 2"/>
    <property type="match status" value="1"/>
</dbReference>
<evidence type="ECO:0000256" key="6">
    <source>
        <dbReference type="ARBA" id="ARBA00022801"/>
    </source>
</evidence>
<dbReference type="Gene3D" id="1.20.58.80">
    <property type="entry name" value="Phosphotransferase system, lactose/cellobiose-type IIA subunit"/>
    <property type="match status" value="1"/>
</dbReference>
<dbReference type="GO" id="GO:0046872">
    <property type="term" value="F:metal ion binding"/>
    <property type="evidence" value="ECO:0007669"/>
    <property type="project" value="UniProtKB-KW"/>
</dbReference>
<accession>A0AAN9T597</accession>
<dbReference type="SMART" id="SM00232">
    <property type="entry name" value="JAB_MPN"/>
    <property type="match status" value="1"/>
</dbReference>
<dbReference type="Pfam" id="PF08969">
    <property type="entry name" value="USP8_dimer"/>
    <property type="match status" value="1"/>
</dbReference>
<keyword evidence="3" id="KW-0645">Protease</keyword>
<name>A0AAN9T597_9HEMI</name>
<evidence type="ECO:0000256" key="8">
    <source>
        <dbReference type="ARBA" id="ARBA00023049"/>
    </source>
</evidence>
<evidence type="ECO:0000256" key="4">
    <source>
        <dbReference type="ARBA" id="ARBA00022723"/>
    </source>
</evidence>
<dbReference type="Pfam" id="PF01398">
    <property type="entry name" value="JAB"/>
    <property type="match status" value="1"/>
</dbReference>
<dbReference type="PANTHER" id="PTHR12947:SF13">
    <property type="entry name" value="FI19924P1"/>
    <property type="match status" value="1"/>
</dbReference>
<dbReference type="InterPro" id="IPR044098">
    <property type="entry name" value="STAMBP/STALP-like_MPN"/>
</dbReference>
<sequence length="404" mass="46359">MEEKGNVDLRSLTAEERLKRLSDFSNSFQVDSSTPAKRYYNTGEQMIRRADVHLKDHQLEEAFVLYLKYMILILEKIRKHPDHKNVPAEQVSTAHKNMKSIADKAEKIKSTLREIFQAEHNEFIQEKKREKEILEKRRKEEEERQTRLNEAKNFKVELSEGILKNTVSKEVVKPVPYLPDDFLVYEIPETKSSTSPVSISSTSAKPGIDRSTKPSYYSQNSNNAAQYTSTLRMIVVPSLMLDTFLNLAQKNTSNNIETCGILAGKMKQNRLIITHLIIPQQYGTPDSCATTNEEDLFSYQTEHDLITLGWIHTHPSQTAFLSSVDLHTHYSYQIMMSEAIAIVCAPRYSQTGFFQLTPDYGLDFIANCQQKGFHPHPSEPPLFQDAEHCEVDEKASVELVDLRR</sequence>
<dbReference type="EMBL" id="JBBCAQ010000037">
    <property type="protein sequence ID" value="KAK7574148.1"/>
    <property type="molecule type" value="Genomic_DNA"/>
</dbReference>
<dbReference type="PANTHER" id="PTHR12947">
    <property type="entry name" value="AMSH-LIKE PROTEASE"/>
    <property type="match status" value="1"/>
</dbReference>
<dbReference type="GO" id="GO:0140492">
    <property type="term" value="F:metal-dependent deubiquitinase activity"/>
    <property type="evidence" value="ECO:0007669"/>
    <property type="project" value="InterPro"/>
</dbReference>
<dbReference type="CDD" id="cd08066">
    <property type="entry name" value="MPN_AMSH_like"/>
    <property type="match status" value="1"/>
</dbReference>